<dbReference type="GO" id="GO:0008932">
    <property type="term" value="F:lytic endotransglycosylase activity"/>
    <property type="evidence" value="ECO:0007669"/>
    <property type="project" value="TreeGrafter"/>
</dbReference>
<dbReference type="InterPro" id="IPR023346">
    <property type="entry name" value="Lysozyme-like_dom_sf"/>
</dbReference>
<dbReference type="CDD" id="cd00254">
    <property type="entry name" value="LT-like"/>
    <property type="match status" value="1"/>
</dbReference>
<feature type="domain" description="LysM" evidence="2">
    <location>
        <begin position="164"/>
        <end position="208"/>
    </location>
</feature>
<evidence type="ECO:0000256" key="1">
    <source>
        <dbReference type="SAM" id="SignalP"/>
    </source>
</evidence>
<dbReference type="EMBL" id="CP002665">
    <property type="protein sequence ID" value="AEI11957.1"/>
    <property type="molecule type" value="Genomic_DNA"/>
</dbReference>
<dbReference type="InterPro" id="IPR018392">
    <property type="entry name" value="LysM"/>
</dbReference>
<dbReference type="OrthoDB" id="5244690at2"/>
<name>F8A3Q4_CELGA</name>
<dbReference type="Gene3D" id="3.10.350.10">
    <property type="entry name" value="LysM domain"/>
    <property type="match status" value="3"/>
</dbReference>
<keyword evidence="4" id="KW-1185">Reference proteome</keyword>
<dbReference type="Gene3D" id="1.10.530.10">
    <property type="match status" value="1"/>
</dbReference>
<dbReference type="InterPro" id="IPR008258">
    <property type="entry name" value="Transglycosylase_SLT_dom_1"/>
</dbReference>
<organism evidence="3 4">
    <name type="scientific">Cellulomonas gilvus (strain ATCC 13127 / NRRL B-14078)</name>
    <name type="common">Cellvibrio gilvus</name>
    <dbReference type="NCBI Taxonomy" id="593907"/>
    <lineage>
        <taxon>Bacteria</taxon>
        <taxon>Bacillati</taxon>
        <taxon>Actinomycetota</taxon>
        <taxon>Actinomycetes</taxon>
        <taxon>Micrococcales</taxon>
        <taxon>Cellulomonadaceae</taxon>
        <taxon>Cellulomonas</taxon>
    </lineage>
</organism>
<gene>
    <name evidence="3" type="ordered locus">Celgi_1438</name>
</gene>
<dbReference type="STRING" id="593907.Celgi_1438"/>
<dbReference type="SUPFAM" id="SSF53955">
    <property type="entry name" value="Lysozyme-like"/>
    <property type="match status" value="1"/>
</dbReference>
<dbReference type="AlphaFoldDB" id="F8A3Q4"/>
<dbReference type="PANTHER" id="PTHR33734:SF22">
    <property type="entry name" value="MEMBRANE-BOUND LYTIC MUREIN TRANSGLYCOSYLASE D"/>
    <property type="match status" value="1"/>
</dbReference>
<dbReference type="PROSITE" id="PS51782">
    <property type="entry name" value="LYSM"/>
    <property type="match status" value="3"/>
</dbReference>
<dbReference type="InterPro" id="IPR036779">
    <property type="entry name" value="LysM_dom_sf"/>
</dbReference>
<feature type="chain" id="PRO_5003373696" evidence="1">
    <location>
        <begin position="41"/>
        <end position="388"/>
    </location>
</feature>
<protein>
    <submittedName>
        <fullName evidence="3">Lytic transglycosylase catalytic</fullName>
    </submittedName>
</protein>
<dbReference type="Proteomes" id="UP000000485">
    <property type="component" value="Chromosome"/>
</dbReference>
<feature type="signal peptide" evidence="1">
    <location>
        <begin position="1"/>
        <end position="40"/>
    </location>
</feature>
<keyword evidence="1" id="KW-0732">Signal</keyword>
<dbReference type="eggNOG" id="COG0741">
    <property type="taxonomic scope" value="Bacteria"/>
</dbReference>
<dbReference type="Pfam" id="PF01464">
    <property type="entry name" value="SLT"/>
    <property type="match status" value="1"/>
</dbReference>
<dbReference type="Pfam" id="PF01476">
    <property type="entry name" value="LysM"/>
    <property type="match status" value="3"/>
</dbReference>
<evidence type="ECO:0000313" key="3">
    <source>
        <dbReference type="EMBL" id="AEI11957.1"/>
    </source>
</evidence>
<dbReference type="CDD" id="cd00118">
    <property type="entry name" value="LysM"/>
    <property type="match status" value="3"/>
</dbReference>
<dbReference type="RefSeq" id="WP_013883476.1">
    <property type="nucleotide sequence ID" value="NC_015671.1"/>
</dbReference>
<evidence type="ECO:0000259" key="2">
    <source>
        <dbReference type="PROSITE" id="PS51782"/>
    </source>
</evidence>
<dbReference type="HOGENOM" id="CLU_047400_1_0_11"/>
<feature type="domain" description="LysM" evidence="2">
    <location>
        <begin position="104"/>
        <end position="148"/>
    </location>
</feature>
<dbReference type="KEGG" id="cga:Celgi_1438"/>
<accession>F8A3Q4</accession>
<feature type="domain" description="LysM" evidence="2">
    <location>
        <begin position="42"/>
        <end position="86"/>
    </location>
</feature>
<dbReference type="SUPFAM" id="SSF54106">
    <property type="entry name" value="LysM domain"/>
    <property type="match status" value="3"/>
</dbReference>
<dbReference type="eggNOG" id="COG1388">
    <property type="taxonomic scope" value="Bacteria"/>
</dbReference>
<dbReference type="SMART" id="SM00257">
    <property type="entry name" value="LysM"/>
    <property type="match status" value="3"/>
</dbReference>
<dbReference type="PANTHER" id="PTHR33734">
    <property type="entry name" value="LYSM DOMAIN-CONTAINING GPI-ANCHORED PROTEIN 2"/>
    <property type="match status" value="1"/>
</dbReference>
<reference evidence="4" key="1">
    <citation type="submission" date="2011-04" db="EMBL/GenBank/DDBJ databases">
        <title>Complete sequence of Cellvibrio gilvus ATCC 13127.</title>
        <authorList>
            <person name="Lucas S."/>
            <person name="Han J."/>
            <person name="Lapidus A."/>
            <person name="Cheng J.-F."/>
            <person name="Goodwin L."/>
            <person name="Pitluck S."/>
            <person name="Peters L."/>
            <person name="Munk A."/>
            <person name="Detter J.C."/>
            <person name="Han C."/>
            <person name="Tapia R."/>
            <person name="Land M."/>
            <person name="Hauser L."/>
            <person name="Kyrpides N."/>
            <person name="Ivanova N."/>
            <person name="Ovchinnikova G."/>
            <person name="Pagani I."/>
            <person name="Mead D."/>
            <person name="Brumm P."/>
            <person name="Woyke T."/>
        </authorList>
    </citation>
    <scope>NUCLEOTIDE SEQUENCE [LARGE SCALE GENOMIC DNA]</scope>
    <source>
        <strain evidence="4">ATCC 13127 / NRRL B-14078</strain>
    </source>
</reference>
<sequence precursor="true">MAPTTSAPRRNDHLRRAATGTGATLALVAISVSTSGAAHADSSYTVREGDTVSHIAARTGASVSSIASANALTDVSRIRVGQVLAIPSASGDGSTRTRTPSASASWTVRPGDTVSAIAARTGSSVAAIVSANGLGSDAMIVVGQRLRIPSAGGTTHTPSTPRTSSYTVRAGDTVSAIARRHGTTVSAIVSANHLGADAMIRAGQRLTLPGGGATHDGGSTRDRGATEQLVGDTFEGRTYARDVVDAANANKRALLAAGVPSPATMQAKVAATARAYGLDPRLAQAIAFQESGFHHTAVSPANAIGTMQVIPSSGDWASDLVGRELNLLDPDDNVTAGVVILKALVRMSPDLPSAIAGYYQGAASVRKYGMFSDTRRYAANVQTLMGRF</sequence>
<evidence type="ECO:0000313" key="4">
    <source>
        <dbReference type="Proteomes" id="UP000000485"/>
    </source>
</evidence>
<proteinExistence type="predicted"/>